<reference evidence="1" key="1">
    <citation type="submission" date="2020-04" db="EMBL/GenBank/DDBJ databases">
        <title>Deep metagenomics examines the oral microbiome during advanced dental caries in children, revealing novel taxa and co-occurrences with host molecules.</title>
        <authorList>
            <person name="Baker J.L."/>
            <person name="Morton J.T."/>
            <person name="Dinis M."/>
            <person name="Alvarez R."/>
            <person name="Tran N.C."/>
            <person name="Knight R."/>
            <person name="Edlund A."/>
        </authorList>
    </citation>
    <scope>NUCLEOTIDE SEQUENCE</scope>
    <source>
        <strain evidence="1">JCVI_30_bin.13</strain>
    </source>
</reference>
<accession>A0A929WVG8</accession>
<name>A0A929WVG8_9ACTO</name>
<evidence type="ECO:0000313" key="2">
    <source>
        <dbReference type="Proteomes" id="UP000759246"/>
    </source>
</evidence>
<organism evidence="1 2">
    <name type="scientific">Actinomyces bouchesdurhonensis</name>
    <dbReference type="NCBI Taxonomy" id="1852361"/>
    <lineage>
        <taxon>Bacteria</taxon>
        <taxon>Bacillati</taxon>
        <taxon>Actinomycetota</taxon>
        <taxon>Actinomycetes</taxon>
        <taxon>Actinomycetales</taxon>
        <taxon>Actinomycetaceae</taxon>
        <taxon>Actinomyces</taxon>
    </lineage>
</organism>
<dbReference type="Proteomes" id="UP000759246">
    <property type="component" value="Unassembled WGS sequence"/>
</dbReference>
<proteinExistence type="predicted"/>
<dbReference type="EMBL" id="JABZGF010000009">
    <property type="protein sequence ID" value="MBF0965756.1"/>
    <property type="molecule type" value="Genomic_DNA"/>
</dbReference>
<sequence length="147" mass="16264">MEAATAITVFNGRVDKATRREVFVPTRISFASYLEARGSSRSKGVTTEAISFKLRIPLSAEVQDGRTYVNEDAYKALADDEASNFWTLRKGDYILTAQKDDLPETITQPGLDALAKELHADLIRVVEYADNTVRGSEAVKHWRIGGA</sequence>
<protein>
    <submittedName>
        <fullName evidence="1">Uncharacterized protein</fullName>
    </submittedName>
</protein>
<evidence type="ECO:0000313" key="1">
    <source>
        <dbReference type="EMBL" id="MBF0965756.1"/>
    </source>
</evidence>
<comment type="caution">
    <text evidence="1">The sequence shown here is derived from an EMBL/GenBank/DDBJ whole genome shotgun (WGS) entry which is preliminary data.</text>
</comment>
<dbReference type="AlphaFoldDB" id="A0A929WVG8"/>
<gene>
    <name evidence="1" type="ORF">HXK09_01040</name>
</gene>